<feature type="domain" description="NAD-dependent epimerase/dehydratase" evidence="1">
    <location>
        <begin position="6"/>
        <end position="228"/>
    </location>
</feature>
<dbReference type="Proteomes" id="UP000655044">
    <property type="component" value="Unassembled WGS sequence"/>
</dbReference>
<sequence>MSGRTVAVLGATGCVGRQVCATVARAGGEVLAVARHPAAHIGRYGFAALDVAATPAPVLAELLEGVDAVVNATGGWAREEADMAYAHVRLVERLVQALRLLPRPPRLVHLGTIHEYGPIAEGVLIHEGIEPRPATPYARTKQAGSQVVLDAADLDAIVLRAVNVCGPYTTEASFLGMVTGKLRALLPGEPLQLTIAPARRDYLDVRDLADAVVRAIGSAERGRAVNIGRGVAVELRELVRLLVAAAGFPPEVLQEQHDRVESKGGDWTRADITLAGRLLGWRPVVGLDESLRDMWTSFDTQEHR</sequence>
<dbReference type="RefSeq" id="WP_084781083.1">
    <property type="nucleotide sequence ID" value="NZ_BMQP01000006.1"/>
</dbReference>
<dbReference type="Pfam" id="PF01370">
    <property type="entry name" value="Epimerase"/>
    <property type="match status" value="1"/>
</dbReference>
<name>A0A8J3RWZ1_PLARO</name>
<proteinExistence type="predicted"/>
<dbReference type="AlphaFoldDB" id="A0A8J3RWZ1"/>
<evidence type="ECO:0000313" key="2">
    <source>
        <dbReference type="EMBL" id="GIH84626.1"/>
    </source>
</evidence>
<dbReference type="SUPFAM" id="SSF51735">
    <property type="entry name" value="NAD(P)-binding Rossmann-fold domains"/>
    <property type="match status" value="1"/>
</dbReference>
<dbReference type="PANTHER" id="PTHR43245">
    <property type="entry name" value="BIFUNCTIONAL POLYMYXIN RESISTANCE PROTEIN ARNA"/>
    <property type="match status" value="1"/>
</dbReference>
<dbReference type="Gene3D" id="3.40.50.720">
    <property type="entry name" value="NAD(P)-binding Rossmann-like Domain"/>
    <property type="match status" value="1"/>
</dbReference>
<dbReference type="OrthoDB" id="4559195at2"/>
<evidence type="ECO:0000259" key="1">
    <source>
        <dbReference type="Pfam" id="PF01370"/>
    </source>
</evidence>
<protein>
    <recommendedName>
        <fullName evidence="1">NAD-dependent epimerase/dehydratase domain-containing protein</fullName>
    </recommendedName>
</protein>
<dbReference type="InterPro" id="IPR001509">
    <property type="entry name" value="Epimerase_deHydtase"/>
</dbReference>
<comment type="caution">
    <text evidence="2">The sequence shown here is derived from an EMBL/GenBank/DDBJ whole genome shotgun (WGS) entry which is preliminary data.</text>
</comment>
<dbReference type="EMBL" id="BOOI01000025">
    <property type="protein sequence ID" value="GIH84626.1"/>
    <property type="molecule type" value="Genomic_DNA"/>
</dbReference>
<accession>A0A8J3RWZ1</accession>
<keyword evidence="3" id="KW-1185">Reference proteome</keyword>
<organism evidence="2 3">
    <name type="scientific">Planobispora rosea</name>
    <dbReference type="NCBI Taxonomy" id="35762"/>
    <lineage>
        <taxon>Bacteria</taxon>
        <taxon>Bacillati</taxon>
        <taxon>Actinomycetota</taxon>
        <taxon>Actinomycetes</taxon>
        <taxon>Streptosporangiales</taxon>
        <taxon>Streptosporangiaceae</taxon>
        <taxon>Planobispora</taxon>
    </lineage>
</organism>
<dbReference type="InterPro" id="IPR036291">
    <property type="entry name" value="NAD(P)-bd_dom_sf"/>
</dbReference>
<gene>
    <name evidence="2" type="ORF">Pro02_30340</name>
</gene>
<reference evidence="2" key="1">
    <citation type="submission" date="2021-01" db="EMBL/GenBank/DDBJ databases">
        <title>Whole genome shotgun sequence of Planobispora rosea NBRC 15558.</title>
        <authorList>
            <person name="Komaki H."/>
            <person name="Tamura T."/>
        </authorList>
    </citation>
    <scope>NUCLEOTIDE SEQUENCE</scope>
    <source>
        <strain evidence="2">NBRC 15558</strain>
    </source>
</reference>
<evidence type="ECO:0000313" key="3">
    <source>
        <dbReference type="Proteomes" id="UP000655044"/>
    </source>
</evidence>
<dbReference type="InterPro" id="IPR050177">
    <property type="entry name" value="Lipid_A_modif_metabolic_enz"/>
</dbReference>